<dbReference type="EMBL" id="FN648874">
    <property type="protein sequence ID" value="CBJ27300.1"/>
    <property type="molecule type" value="Genomic_DNA"/>
</dbReference>
<sequence length="862" mass="94870">MAEAPKELVSCSSVEVVSEGGTIDGTADLCLHPVEHADALLSAQEAQGPKHGIRAFQDASKGGRRHVLMLPVNALVKGLNQVSMNDPLLEGWMGVSPAELARLQEELDAEKGIENRLPMLTSSLSKTIPRSAEKNMKGRAGNGPLTPGSRGSRDSGGSRDLSEDAAFQFGTQAVSRSPTVQRSPPRAASNRWMHQFLPSRFRDTDVDVSETDLPRRRETTTTVNPMMNVFKALAGVALGGADMDSRTRGHPGFWPPYIRVHTANVLVENGDAFVHHAFMSRDVDHPWWFSIKGIVMRNRHLDVKGLFSHSYASEVYKSRTQVVTFIENYVEDENADDLESMIKTNKSLWGLSRDTSKDLGRGRRLSMFAIEEVDASVNIDPIDPPAAFRRVVVGEEFTEADALLPRPFSSVDIGHFLTVMQTKSIPALVCFSLPPALRDVKVFREKQEPISMVQYLSHPVFAEYEPNMPRVASAPGLDQSRKSIVRSASAVSPSARSKGVRWADQVVPKQEEQKVLDALECPNLEAFLDEVTNHRKRTGAVEWSAEGQEEADWIEAVLEQLRTAKKTASGIAKARNALTKNKAAAAAEQRGGGDGGFADRNVEEVEEALAKLREVPEWVTQQLPDLLRLLEACRLLSNDDELLRTYEEEALPLHWADVEKLGKSDTLHDSAAVHAVSCWVSVSQVYACMSALASGGGAGTPNAQAREAGPSTIKVYDVERQVLTFTGAAESEEHYAFHSVYKKTSEGLVVYVTKEHKNQAAGVLWCYLKAMGVPVMICHLAECLMDRALDCRWDNSPASAELFKCAALKEGVVRLGYIGDLRPLTFISETEHGKQPLPQQVRGPSPTPETHHHWHRHRTPGS</sequence>
<name>D7G5H7_ECTSI</name>
<keyword evidence="3" id="KW-1185">Reference proteome</keyword>
<dbReference type="Proteomes" id="UP000002630">
    <property type="component" value="Linkage Group LG21"/>
</dbReference>
<evidence type="ECO:0000256" key="1">
    <source>
        <dbReference type="SAM" id="MobiDB-lite"/>
    </source>
</evidence>
<feature type="compositionally biased region" description="Basic residues" evidence="1">
    <location>
        <begin position="852"/>
        <end position="862"/>
    </location>
</feature>
<reference evidence="2 3" key="1">
    <citation type="journal article" date="2010" name="Nature">
        <title>The Ectocarpus genome and the independent evolution of multicellularity in brown algae.</title>
        <authorList>
            <person name="Cock J.M."/>
            <person name="Sterck L."/>
            <person name="Rouze P."/>
            <person name="Scornet D."/>
            <person name="Allen A.E."/>
            <person name="Amoutzias G."/>
            <person name="Anthouard V."/>
            <person name="Artiguenave F."/>
            <person name="Aury J.M."/>
            <person name="Badger J.H."/>
            <person name="Beszteri B."/>
            <person name="Billiau K."/>
            <person name="Bonnet E."/>
            <person name="Bothwell J.H."/>
            <person name="Bowler C."/>
            <person name="Boyen C."/>
            <person name="Brownlee C."/>
            <person name="Carrano C.J."/>
            <person name="Charrier B."/>
            <person name="Cho G.Y."/>
            <person name="Coelho S.M."/>
            <person name="Collen J."/>
            <person name="Corre E."/>
            <person name="Da Silva C."/>
            <person name="Delage L."/>
            <person name="Delaroque N."/>
            <person name="Dittami S.M."/>
            <person name="Doulbeau S."/>
            <person name="Elias M."/>
            <person name="Farnham G."/>
            <person name="Gachon C.M."/>
            <person name="Gschloessl B."/>
            <person name="Heesch S."/>
            <person name="Jabbari K."/>
            <person name="Jubin C."/>
            <person name="Kawai H."/>
            <person name="Kimura K."/>
            <person name="Kloareg B."/>
            <person name="Kupper F.C."/>
            <person name="Lang D."/>
            <person name="Le Bail A."/>
            <person name="Leblanc C."/>
            <person name="Lerouge P."/>
            <person name="Lohr M."/>
            <person name="Lopez P.J."/>
            <person name="Martens C."/>
            <person name="Maumus F."/>
            <person name="Michel G."/>
            <person name="Miranda-Saavedra D."/>
            <person name="Morales J."/>
            <person name="Moreau H."/>
            <person name="Motomura T."/>
            <person name="Nagasato C."/>
            <person name="Napoli C.A."/>
            <person name="Nelson D.R."/>
            <person name="Nyvall-Collen P."/>
            <person name="Peters A.F."/>
            <person name="Pommier C."/>
            <person name="Potin P."/>
            <person name="Poulain J."/>
            <person name="Quesneville H."/>
            <person name="Read B."/>
            <person name="Rensing S.A."/>
            <person name="Ritter A."/>
            <person name="Rousvoal S."/>
            <person name="Samanta M."/>
            <person name="Samson G."/>
            <person name="Schroeder D.C."/>
            <person name="Segurens B."/>
            <person name="Strittmatter M."/>
            <person name="Tonon T."/>
            <person name="Tregear J.W."/>
            <person name="Valentin K."/>
            <person name="von Dassow P."/>
            <person name="Yamagishi T."/>
            <person name="Van de Peer Y."/>
            <person name="Wincker P."/>
        </authorList>
    </citation>
    <scope>NUCLEOTIDE SEQUENCE [LARGE SCALE GENOMIC DNA]</scope>
    <source>
        <strain evidence="3">Ec32 / CCAP1310/4</strain>
    </source>
</reference>
<feature type="region of interest" description="Disordered" evidence="1">
    <location>
        <begin position="118"/>
        <end position="161"/>
    </location>
</feature>
<evidence type="ECO:0000313" key="2">
    <source>
        <dbReference type="EMBL" id="CBJ27300.1"/>
    </source>
</evidence>
<feature type="region of interest" description="Disordered" evidence="1">
    <location>
        <begin position="832"/>
        <end position="862"/>
    </location>
</feature>
<dbReference type="EMBL" id="FN649746">
    <property type="protein sequence ID" value="CBJ27300.1"/>
    <property type="molecule type" value="Genomic_DNA"/>
</dbReference>
<dbReference type="InParanoid" id="D7G5H7"/>
<organism evidence="2 3">
    <name type="scientific">Ectocarpus siliculosus</name>
    <name type="common">Brown alga</name>
    <name type="synonym">Conferva siliculosa</name>
    <dbReference type="NCBI Taxonomy" id="2880"/>
    <lineage>
        <taxon>Eukaryota</taxon>
        <taxon>Sar</taxon>
        <taxon>Stramenopiles</taxon>
        <taxon>Ochrophyta</taxon>
        <taxon>PX clade</taxon>
        <taxon>Phaeophyceae</taxon>
        <taxon>Ectocarpales</taxon>
        <taxon>Ectocarpaceae</taxon>
        <taxon>Ectocarpus</taxon>
    </lineage>
</organism>
<protein>
    <submittedName>
        <fullName evidence="2">Uncharacterized protein</fullName>
    </submittedName>
</protein>
<accession>D7G5H7</accession>
<dbReference type="AlphaFoldDB" id="D7G5H7"/>
<feature type="compositionally biased region" description="Basic and acidic residues" evidence="1">
    <location>
        <begin position="151"/>
        <end position="161"/>
    </location>
</feature>
<evidence type="ECO:0000313" key="3">
    <source>
        <dbReference type="Proteomes" id="UP000002630"/>
    </source>
</evidence>
<gene>
    <name evidence="2" type="ORF">Esi_0065_0045</name>
</gene>
<proteinExistence type="predicted"/>